<sequence length="481" mass="54857">MSLVSCSALLVFLLLLLQPSCQRPPPYAPSPQFKHRFNISQPISYLQSKSPSYHIKSRFDFQSVNLALNQEWIELDLFHHGLAQFSAKEFEEAGLDAEDRFLIQFMADQEVSHATVLSNMLGRQYIYVFFISSSRAAKQCQYRYPFKTVKEFIDFCQKLTRWGESGVYGFLSFLENPNSAQILLQSIVTEARQQMVDIPFLTGTDDLMQKRCVFLDDGYDIPHVQIFRQFEGLFPMPIYHVPGIPQSWAWTLLHPYLVSCPRTNPYIEFDIFPRLEILNNPDPFQVDSRPPAITNNRTSLSLPGRRVSFRFEKPGKVVGPNGDYKTLSHSKSSRPKFAAWASRKFPASQMHLMKDYNVTYSKLEDVDEESATTIQPSGVIFPGQVEYPVINGTMFIVLTDVNPNSLIPLHPLSLMLGKQTDLHVTPSNISALNQHIVAGFLIRPCSSFCRPCYVPGRLIPDPCHPIMNSRRWCSRGFTAPL</sequence>
<dbReference type="Pfam" id="PF13668">
    <property type="entry name" value="Ferritin_2"/>
    <property type="match status" value="1"/>
</dbReference>
<accession>A0A0L6VKA9</accession>
<dbReference type="PANTHER" id="PTHR38705">
    <property type="entry name" value="PROTEIN RDS1"/>
    <property type="match status" value="1"/>
</dbReference>
<evidence type="ECO:0000313" key="2">
    <source>
        <dbReference type="EMBL" id="KNZ60560.1"/>
    </source>
</evidence>
<dbReference type="VEuPathDB" id="FungiDB:VP01_1536g3"/>
<dbReference type="AlphaFoldDB" id="A0A0L6VKA9"/>
<evidence type="ECO:0000256" key="1">
    <source>
        <dbReference type="SAM" id="SignalP"/>
    </source>
</evidence>
<comment type="caution">
    <text evidence="2">The sequence shown here is derived from an EMBL/GenBank/DDBJ whole genome shotgun (WGS) entry which is preliminary data.</text>
</comment>
<dbReference type="OrthoDB" id="2098436at2759"/>
<evidence type="ECO:0000313" key="3">
    <source>
        <dbReference type="Proteomes" id="UP000037035"/>
    </source>
</evidence>
<dbReference type="STRING" id="27349.A0A0L6VKA9"/>
<dbReference type="PANTHER" id="PTHR38705:SF1">
    <property type="entry name" value="PROTEIN RDS1"/>
    <property type="match status" value="1"/>
</dbReference>
<reference evidence="2 3" key="1">
    <citation type="submission" date="2015-08" db="EMBL/GenBank/DDBJ databases">
        <title>Next Generation Sequencing and Analysis of the Genome of Puccinia sorghi L Schw, the Causal Agent of Maize Common Rust.</title>
        <authorList>
            <person name="Rochi L."/>
            <person name="Burguener G."/>
            <person name="Darino M."/>
            <person name="Turjanski A."/>
            <person name="Kreff E."/>
            <person name="Dieguez M.J."/>
            <person name="Sacco F."/>
        </authorList>
    </citation>
    <scope>NUCLEOTIDE SEQUENCE [LARGE SCALE GENOMIC DNA]</scope>
    <source>
        <strain evidence="2 3">RO10H11247</strain>
    </source>
</reference>
<dbReference type="InterPro" id="IPR039254">
    <property type="entry name" value="Rds1"/>
</dbReference>
<name>A0A0L6VKA9_9BASI</name>
<proteinExistence type="predicted"/>
<organism evidence="2 3">
    <name type="scientific">Puccinia sorghi</name>
    <dbReference type="NCBI Taxonomy" id="27349"/>
    <lineage>
        <taxon>Eukaryota</taxon>
        <taxon>Fungi</taxon>
        <taxon>Dikarya</taxon>
        <taxon>Basidiomycota</taxon>
        <taxon>Pucciniomycotina</taxon>
        <taxon>Pucciniomycetes</taxon>
        <taxon>Pucciniales</taxon>
        <taxon>Pucciniaceae</taxon>
        <taxon>Puccinia</taxon>
    </lineage>
</organism>
<gene>
    <name evidence="2" type="ORF">VP01_1536g3</name>
</gene>
<dbReference type="EMBL" id="LAVV01005964">
    <property type="protein sequence ID" value="KNZ60560.1"/>
    <property type="molecule type" value="Genomic_DNA"/>
</dbReference>
<protein>
    <submittedName>
        <fullName evidence="2">Uncharacterized protein</fullName>
    </submittedName>
</protein>
<dbReference type="Proteomes" id="UP000037035">
    <property type="component" value="Unassembled WGS sequence"/>
</dbReference>
<keyword evidence="3" id="KW-1185">Reference proteome</keyword>
<keyword evidence="1" id="KW-0732">Signal</keyword>
<feature type="chain" id="PRO_5005568535" evidence="1">
    <location>
        <begin position="23"/>
        <end position="481"/>
    </location>
</feature>
<feature type="signal peptide" evidence="1">
    <location>
        <begin position="1"/>
        <end position="22"/>
    </location>
</feature>